<dbReference type="AlphaFoldDB" id="A0A5M8PIT7"/>
<dbReference type="Proteomes" id="UP000324767">
    <property type="component" value="Unassembled WGS sequence"/>
</dbReference>
<reference evidence="2 3" key="1">
    <citation type="submission" date="2019-09" db="EMBL/GenBank/DDBJ databases">
        <title>The hologenome of the rock-dwelling lichen Lasallia pustulata.</title>
        <authorList>
            <person name="Greshake Tzovaras B."/>
            <person name="Segers F."/>
            <person name="Bicker A."/>
            <person name="Dal Grande F."/>
            <person name="Otte J."/>
            <person name="Hankeln T."/>
            <person name="Schmitt I."/>
            <person name="Ebersberger I."/>
        </authorList>
    </citation>
    <scope>NUCLEOTIDE SEQUENCE [LARGE SCALE GENOMIC DNA]</scope>
    <source>
        <strain evidence="2">A1-1</strain>
    </source>
</reference>
<proteinExistence type="predicted"/>
<feature type="coiled-coil region" evidence="1">
    <location>
        <begin position="20"/>
        <end position="68"/>
    </location>
</feature>
<protein>
    <submittedName>
        <fullName evidence="2">Uncharacterized protein</fullName>
    </submittedName>
</protein>
<name>A0A5M8PIT7_9LECA</name>
<dbReference type="EMBL" id="VXIT01000012">
    <property type="protein sequence ID" value="KAA6408953.1"/>
    <property type="molecule type" value="Genomic_DNA"/>
</dbReference>
<keyword evidence="1" id="KW-0175">Coiled coil</keyword>
<evidence type="ECO:0000256" key="1">
    <source>
        <dbReference type="SAM" id="Coils"/>
    </source>
</evidence>
<accession>A0A5M8PIT7</accession>
<evidence type="ECO:0000313" key="2">
    <source>
        <dbReference type="EMBL" id="KAA6408953.1"/>
    </source>
</evidence>
<dbReference type="OrthoDB" id="3641511at2759"/>
<evidence type="ECO:0000313" key="3">
    <source>
        <dbReference type="Proteomes" id="UP000324767"/>
    </source>
</evidence>
<gene>
    <name evidence="2" type="ORF">FRX48_07297</name>
</gene>
<organism evidence="2 3">
    <name type="scientific">Lasallia pustulata</name>
    <dbReference type="NCBI Taxonomy" id="136370"/>
    <lineage>
        <taxon>Eukaryota</taxon>
        <taxon>Fungi</taxon>
        <taxon>Dikarya</taxon>
        <taxon>Ascomycota</taxon>
        <taxon>Pezizomycotina</taxon>
        <taxon>Lecanoromycetes</taxon>
        <taxon>OSLEUM clade</taxon>
        <taxon>Umbilicariomycetidae</taxon>
        <taxon>Umbilicariales</taxon>
        <taxon>Umbilicariaceae</taxon>
        <taxon>Lasallia</taxon>
    </lineage>
</organism>
<sequence>MLQRTWEMINELQNTTTRNNAQVQLTLNRLENTMNRLADTVNRQEDTVNRLEDTVNRLERKVDVVDYNSQARLYNSGIRSPDQHLEPIRTPEAGIPAGFPLTSAQLSSLPTVQVNALLNAYGIAADGTLDSKRRRFRRFVGIVINF</sequence>
<comment type="caution">
    <text evidence="2">The sequence shown here is derived from an EMBL/GenBank/DDBJ whole genome shotgun (WGS) entry which is preliminary data.</text>
</comment>